<dbReference type="GO" id="GO:0005634">
    <property type="term" value="C:nucleus"/>
    <property type="evidence" value="ECO:0007669"/>
    <property type="project" value="TreeGrafter"/>
</dbReference>
<dbReference type="PANTHER" id="PTHR48070">
    <property type="entry name" value="ESTERASE OVCA2"/>
    <property type="match status" value="1"/>
</dbReference>
<dbReference type="Gene3D" id="3.40.50.1820">
    <property type="entry name" value="alpha/beta hydrolase"/>
    <property type="match status" value="1"/>
</dbReference>
<organism evidence="3 4">
    <name type="scientific">Periconia macrospinosa</name>
    <dbReference type="NCBI Taxonomy" id="97972"/>
    <lineage>
        <taxon>Eukaryota</taxon>
        <taxon>Fungi</taxon>
        <taxon>Dikarya</taxon>
        <taxon>Ascomycota</taxon>
        <taxon>Pezizomycotina</taxon>
        <taxon>Dothideomycetes</taxon>
        <taxon>Pleosporomycetidae</taxon>
        <taxon>Pleosporales</taxon>
        <taxon>Massarineae</taxon>
        <taxon>Periconiaceae</taxon>
        <taxon>Periconia</taxon>
    </lineage>
</organism>
<accession>A0A2V1DZL8</accession>
<dbReference type="GO" id="GO:0016787">
    <property type="term" value="F:hydrolase activity"/>
    <property type="evidence" value="ECO:0007669"/>
    <property type="project" value="UniProtKB-KW"/>
</dbReference>
<dbReference type="EMBL" id="KZ805340">
    <property type="protein sequence ID" value="PVI02665.1"/>
    <property type="molecule type" value="Genomic_DNA"/>
</dbReference>
<dbReference type="PANTHER" id="PTHR48070:SF4">
    <property type="entry name" value="ESTERASE ALNB"/>
    <property type="match status" value="1"/>
</dbReference>
<dbReference type="SUPFAM" id="SSF53474">
    <property type="entry name" value="alpha/beta-Hydrolases"/>
    <property type="match status" value="1"/>
</dbReference>
<evidence type="ECO:0000259" key="2">
    <source>
        <dbReference type="Pfam" id="PF03959"/>
    </source>
</evidence>
<dbReference type="Pfam" id="PF03959">
    <property type="entry name" value="FSH1"/>
    <property type="match status" value="1"/>
</dbReference>
<keyword evidence="1" id="KW-0378">Hydrolase</keyword>
<gene>
    <name evidence="3" type="ORF">DM02DRAFT_701174</name>
</gene>
<dbReference type="InterPro" id="IPR005645">
    <property type="entry name" value="FSH-like_dom"/>
</dbReference>
<dbReference type="InterPro" id="IPR029058">
    <property type="entry name" value="AB_hydrolase_fold"/>
</dbReference>
<sequence>MKILCLHGVGSSALILENQLRQLMSAVDPSYEFVFVDGPIPSERGPGVQAYIEAPFYSHTAGYSIEDMNEATQHLSDTFDELGPFDGVLGFSQGAALVTSWLHKQLQNHQKPPVRFALLFSSVMPCAATPSSCEDAVHQLLVRGQSVENEGLVKEPSLSREERLFVQLLHQTIIPSKKQRQMLPDYDLSVYSEGDGLDAPRLMHPQLIQERILIPTIHVTGKRDQHYMRAMSEVAYGLYDGRMTKKLEHSGGHEPPQKITEIKAVIRALEWALRQAEQPQPAPYLRL</sequence>
<keyword evidence="4" id="KW-1185">Reference proteome</keyword>
<evidence type="ECO:0000313" key="4">
    <source>
        <dbReference type="Proteomes" id="UP000244855"/>
    </source>
</evidence>
<dbReference type="GO" id="GO:0019748">
    <property type="term" value="P:secondary metabolic process"/>
    <property type="evidence" value="ECO:0007669"/>
    <property type="project" value="TreeGrafter"/>
</dbReference>
<dbReference type="InterPro" id="IPR050593">
    <property type="entry name" value="LovG"/>
</dbReference>
<evidence type="ECO:0000313" key="3">
    <source>
        <dbReference type="EMBL" id="PVI02665.1"/>
    </source>
</evidence>
<dbReference type="AlphaFoldDB" id="A0A2V1DZL8"/>
<name>A0A2V1DZL8_9PLEO</name>
<dbReference type="OrthoDB" id="2094269at2759"/>
<reference evidence="3 4" key="1">
    <citation type="journal article" date="2018" name="Sci. Rep.">
        <title>Comparative genomics provides insights into the lifestyle and reveals functional heterogeneity of dark septate endophytic fungi.</title>
        <authorList>
            <person name="Knapp D.G."/>
            <person name="Nemeth J.B."/>
            <person name="Barry K."/>
            <person name="Hainaut M."/>
            <person name="Henrissat B."/>
            <person name="Johnson J."/>
            <person name="Kuo A."/>
            <person name="Lim J.H.P."/>
            <person name="Lipzen A."/>
            <person name="Nolan M."/>
            <person name="Ohm R.A."/>
            <person name="Tamas L."/>
            <person name="Grigoriev I.V."/>
            <person name="Spatafora J.W."/>
            <person name="Nagy L.G."/>
            <person name="Kovacs G.M."/>
        </authorList>
    </citation>
    <scope>NUCLEOTIDE SEQUENCE [LARGE SCALE GENOMIC DNA]</scope>
    <source>
        <strain evidence="3 4">DSE2036</strain>
    </source>
</reference>
<feature type="domain" description="Serine hydrolase" evidence="2">
    <location>
        <begin position="1"/>
        <end position="262"/>
    </location>
</feature>
<dbReference type="GO" id="GO:0005737">
    <property type="term" value="C:cytoplasm"/>
    <property type="evidence" value="ECO:0007669"/>
    <property type="project" value="TreeGrafter"/>
</dbReference>
<proteinExistence type="predicted"/>
<protein>
    <submittedName>
        <fullName evidence="3">DUF341 domain protein</fullName>
    </submittedName>
</protein>
<evidence type="ECO:0000256" key="1">
    <source>
        <dbReference type="ARBA" id="ARBA00022801"/>
    </source>
</evidence>
<dbReference type="Proteomes" id="UP000244855">
    <property type="component" value="Unassembled WGS sequence"/>
</dbReference>
<dbReference type="STRING" id="97972.A0A2V1DZL8"/>